<comment type="caution">
    <text evidence="2">The sequence shown here is derived from an EMBL/GenBank/DDBJ whole genome shotgun (WGS) entry which is preliminary data.</text>
</comment>
<feature type="domain" description="Schlafen AlbA-2" evidence="1">
    <location>
        <begin position="34"/>
        <end position="139"/>
    </location>
</feature>
<organism evidence="2">
    <name type="scientific">Streptomyces sp. SID7499</name>
    <dbReference type="NCBI Taxonomy" id="2706086"/>
    <lineage>
        <taxon>Bacteria</taxon>
        <taxon>Bacillati</taxon>
        <taxon>Actinomycetota</taxon>
        <taxon>Actinomycetes</taxon>
        <taxon>Kitasatosporales</taxon>
        <taxon>Streptomycetaceae</taxon>
        <taxon>Streptomyces</taxon>
    </lineage>
</organism>
<sequence length="420" mass="45954">MARSWTRLHEHLGQPPGPLTYDMVAAAVADKLTESDDLDWKGQLPSFARTPGVWNEFAKDVAAMANTRGGLLIYGVSDDIKLVGVDLAKVEEKQMLSAIRNGIQPFISGIDFIPLPAPGDSGPDVLVVDVPPSEMAPHFQYGWEAKDKDRVTFNAPHRVNDDTFYMPEHQVARAYRERFARQDAAEALLQTCLTQTTETVLSESEGLPAWLVIAARLARPVPRMVPAPTHTEAKYTLHEALRRVGGIKDNHAGPAVLSNVLSNDMQVGLRRWIASSFLVPDRRSPGRDAMVELHHDGTVTISAELAHGLPPHDGVPINIQVLQIVVLEAVALADASRRRLAADSSLDITATVATVNTGNRLLPFGNRYGRFALIAETRRPHQLLPASTELAPNSDDETLLECAHELASGLLHQFGINPHR</sequence>
<dbReference type="EMBL" id="JAAGMN010010094">
    <property type="protein sequence ID" value="NEE23012.1"/>
    <property type="molecule type" value="Genomic_DNA"/>
</dbReference>
<keyword evidence="2" id="KW-0067">ATP-binding</keyword>
<gene>
    <name evidence="2" type="ORF">G3M58_93255</name>
</gene>
<dbReference type="Pfam" id="PF04326">
    <property type="entry name" value="SLFN_AlbA_2"/>
    <property type="match status" value="1"/>
</dbReference>
<dbReference type="GO" id="GO:0005524">
    <property type="term" value="F:ATP binding"/>
    <property type="evidence" value="ECO:0007669"/>
    <property type="project" value="UniProtKB-KW"/>
</dbReference>
<dbReference type="AlphaFoldDB" id="A0A6G3XZK6"/>
<protein>
    <submittedName>
        <fullName evidence="2">ATP-binding protein</fullName>
    </submittedName>
</protein>
<evidence type="ECO:0000259" key="1">
    <source>
        <dbReference type="Pfam" id="PF04326"/>
    </source>
</evidence>
<dbReference type="Gene3D" id="3.30.950.30">
    <property type="entry name" value="Schlafen, AAA domain"/>
    <property type="match status" value="1"/>
</dbReference>
<proteinExistence type="predicted"/>
<evidence type="ECO:0000313" key="2">
    <source>
        <dbReference type="EMBL" id="NEE23012.1"/>
    </source>
</evidence>
<dbReference type="InterPro" id="IPR038461">
    <property type="entry name" value="Schlafen_AlbA_2_dom_sf"/>
</dbReference>
<dbReference type="InterPro" id="IPR007421">
    <property type="entry name" value="Schlafen_AlbA_2_dom"/>
</dbReference>
<reference evidence="2" key="1">
    <citation type="submission" date="2020-01" db="EMBL/GenBank/DDBJ databases">
        <title>Insect and environment-associated Actinomycetes.</title>
        <authorList>
            <person name="Currrie C."/>
            <person name="Chevrette M."/>
            <person name="Carlson C."/>
            <person name="Stubbendieck R."/>
            <person name="Wendt-Pienkowski E."/>
        </authorList>
    </citation>
    <scope>NUCLEOTIDE SEQUENCE</scope>
    <source>
        <strain evidence="2">SID7499</strain>
    </source>
</reference>
<keyword evidence="2" id="KW-0547">Nucleotide-binding</keyword>
<name>A0A6G3XZK6_9ACTN</name>
<accession>A0A6G3XZK6</accession>